<evidence type="ECO:0000313" key="8">
    <source>
        <dbReference type="Proteomes" id="UP001500893"/>
    </source>
</evidence>
<keyword evidence="7" id="KW-0808">Transferase</keyword>
<name>A0ABP6MLJ5_9ACTN</name>
<feature type="domain" description="HTH gntR-type" evidence="6">
    <location>
        <begin position="37"/>
        <end position="105"/>
    </location>
</feature>
<dbReference type="Pfam" id="PF00392">
    <property type="entry name" value="GntR"/>
    <property type="match status" value="1"/>
</dbReference>
<gene>
    <name evidence="7" type="ORF">GCM10010521_00550</name>
</gene>
<dbReference type="InterPro" id="IPR004839">
    <property type="entry name" value="Aminotransferase_I/II_large"/>
</dbReference>
<evidence type="ECO:0000256" key="2">
    <source>
        <dbReference type="ARBA" id="ARBA00022898"/>
    </source>
</evidence>
<dbReference type="InterPro" id="IPR000524">
    <property type="entry name" value="Tscrpt_reg_HTH_GntR"/>
</dbReference>
<reference evidence="8" key="1">
    <citation type="journal article" date="2019" name="Int. J. Syst. Evol. Microbiol.">
        <title>The Global Catalogue of Microorganisms (GCM) 10K type strain sequencing project: providing services to taxonomists for standard genome sequencing and annotation.</title>
        <authorList>
            <consortium name="The Broad Institute Genomics Platform"/>
            <consortium name="The Broad Institute Genome Sequencing Center for Infectious Disease"/>
            <person name="Wu L."/>
            <person name="Ma J."/>
        </authorList>
    </citation>
    <scope>NUCLEOTIDE SEQUENCE [LARGE SCALE GENOMIC DNA]</scope>
    <source>
        <strain evidence="8">JCM 11574</strain>
    </source>
</reference>
<dbReference type="Pfam" id="PF00155">
    <property type="entry name" value="Aminotran_1_2"/>
    <property type="match status" value="1"/>
</dbReference>
<keyword evidence="4" id="KW-0238">DNA-binding</keyword>
<evidence type="ECO:0000259" key="6">
    <source>
        <dbReference type="PROSITE" id="PS50949"/>
    </source>
</evidence>
<evidence type="ECO:0000256" key="3">
    <source>
        <dbReference type="ARBA" id="ARBA00023015"/>
    </source>
</evidence>
<keyword evidence="7" id="KW-0032">Aminotransferase</keyword>
<evidence type="ECO:0000256" key="5">
    <source>
        <dbReference type="ARBA" id="ARBA00023163"/>
    </source>
</evidence>
<dbReference type="InterPro" id="IPR015424">
    <property type="entry name" value="PyrdxlP-dep_Trfase"/>
</dbReference>
<dbReference type="PROSITE" id="PS50949">
    <property type="entry name" value="HTH_GNTR"/>
    <property type="match status" value="1"/>
</dbReference>
<dbReference type="CDD" id="cd07377">
    <property type="entry name" value="WHTH_GntR"/>
    <property type="match status" value="1"/>
</dbReference>
<dbReference type="PANTHER" id="PTHR46577">
    <property type="entry name" value="HTH-TYPE TRANSCRIPTIONAL REGULATORY PROTEIN GABR"/>
    <property type="match status" value="1"/>
</dbReference>
<dbReference type="SUPFAM" id="SSF46785">
    <property type="entry name" value="Winged helix' DNA-binding domain"/>
    <property type="match status" value="1"/>
</dbReference>
<dbReference type="InterPro" id="IPR036390">
    <property type="entry name" value="WH_DNA-bd_sf"/>
</dbReference>
<organism evidence="7 8">
    <name type="scientific">Streptomyces rameus</name>
    <dbReference type="NCBI Taxonomy" id="68261"/>
    <lineage>
        <taxon>Bacteria</taxon>
        <taxon>Bacillati</taxon>
        <taxon>Actinomycetota</taxon>
        <taxon>Actinomycetes</taxon>
        <taxon>Kitasatosporales</taxon>
        <taxon>Streptomycetaceae</taxon>
        <taxon>Streptomyces</taxon>
    </lineage>
</organism>
<dbReference type="Gene3D" id="3.40.640.10">
    <property type="entry name" value="Type I PLP-dependent aspartate aminotransferase-like (Major domain)"/>
    <property type="match status" value="1"/>
</dbReference>
<dbReference type="InterPro" id="IPR015421">
    <property type="entry name" value="PyrdxlP-dep_Trfase_major"/>
</dbReference>
<keyword evidence="2" id="KW-0663">Pyridoxal phosphate</keyword>
<evidence type="ECO:0000256" key="4">
    <source>
        <dbReference type="ARBA" id="ARBA00023125"/>
    </source>
</evidence>
<dbReference type="SMART" id="SM00345">
    <property type="entry name" value="HTH_GNTR"/>
    <property type="match status" value="1"/>
</dbReference>
<dbReference type="InterPro" id="IPR051446">
    <property type="entry name" value="HTH_trans_reg/aminotransferase"/>
</dbReference>
<dbReference type="EMBL" id="BAAAVM010000001">
    <property type="protein sequence ID" value="GAA3116662.1"/>
    <property type="molecule type" value="Genomic_DNA"/>
</dbReference>
<accession>A0ABP6MLJ5</accession>
<dbReference type="SUPFAM" id="SSF53383">
    <property type="entry name" value="PLP-dependent transferases"/>
    <property type="match status" value="1"/>
</dbReference>
<comment type="similarity">
    <text evidence="1">In the C-terminal section; belongs to the class-I pyridoxal-phosphate-dependent aminotransferase family.</text>
</comment>
<sequence>MAMCTAAVLPQEWVSKVRTRERDSQRIVMDTIRRMAASRYKSLVDAFASDIRAGRLAAGVRLPTHRGLAAREGIAVVTATRVYAELEAMGLVSREQGRGTFVRDIAVPAGHGIDQQVVATDAVDLNFNYPSLPGQADLLRQALREVATSGELDSLLRYQPHRGRPQDRASIARHLRRRGITADADRILIVNGAQHGLAVTVMAALNAGDVVAVDALTYPGFKVLAQAFHLDLEPIPTTSDGPDLDALENLCATRPVRAIYTMPTLQNPLGWVMPATGRTRLIAIARQHGPLIIEDAAYAYLVEDPPPPLAASAPDITVYVSGLSKSVATGLRVGFVVAPPSRVPSLERAIRATTWNTPALTTAIACRWLEDGTVDHLEARKRDDAKARQALARQELAGLPLVGHPSSYFTWLTLPDDARADRLTATLARQHISVSTAEPFNTSKHTPQALRLALGSTDPDSLRSTLRTVRRVAVEDVYT</sequence>
<protein>
    <submittedName>
        <fullName evidence="7">PLP-dependent aminotransferase family protein</fullName>
    </submittedName>
</protein>
<evidence type="ECO:0000256" key="1">
    <source>
        <dbReference type="ARBA" id="ARBA00005384"/>
    </source>
</evidence>
<proteinExistence type="inferred from homology"/>
<keyword evidence="3" id="KW-0805">Transcription regulation</keyword>
<dbReference type="Gene3D" id="1.10.10.10">
    <property type="entry name" value="Winged helix-like DNA-binding domain superfamily/Winged helix DNA-binding domain"/>
    <property type="match status" value="1"/>
</dbReference>
<keyword evidence="5" id="KW-0804">Transcription</keyword>
<dbReference type="PANTHER" id="PTHR46577:SF1">
    <property type="entry name" value="HTH-TYPE TRANSCRIPTIONAL REGULATORY PROTEIN GABR"/>
    <property type="match status" value="1"/>
</dbReference>
<dbReference type="Proteomes" id="UP001500893">
    <property type="component" value="Unassembled WGS sequence"/>
</dbReference>
<evidence type="ECO:0000313" key="7">
    <source>
        <dbReference type="EMBL" id="GAA3116662.1"/>
    </source>
</evidence>
<dbReference type="CDD" id="cd00609">
    <property type="entry name" value="AAT_like"/>
    <property type="match status" value="1"/>
</dbReference>
<dbReference type="GO" id="GO:0008483">
    <property type="term" value="F:transaminase activity"/>
    <property type="evidence" value="ECO:0007669"/>
    <property type="project" value="UniProtKB-KW"/>
</dbReference>
<dbReference type="InterPro" id="IPR036388">
    <property type="entry name" value="WH-like_DNA-bd_sf"/>
</dbReference>
<comment type="caution">
    <text evidence="7">The sequence shown here is derived from an EMBL/GenBank/DDBJ whole genome shotgun (WGS) entry which is preliminary data.</text>
</comment>
<keyword evidence="8" id="KW-1185">Reference proteome</keyword>